<dbReference type="GO" id="GO:0016301">
    <property type="term" value="F:kinase activity"/>
    <property type="evidence" value="ECO:0007669"/>
    <property type="project" value="UniProtKB-KW"/>
</dbReference>
<dbReference type="Pfam" id="PF04263">
    <property type="entry name" value="TPK_catalytic"/>
    <property type="match status" value="1"/>
</dbReference>
<dbReference type="InterPro" id="IPR007371">
    <property type="entry name" value="TPK_catalytic"/>
</dbReference>
<dbReference type="GO" id="GO:0009229">
    <property type="term" value="P:thiamine diphosphate biosynthetic process"/>
    <property type="evidence" value="ECO:0007669"/>
    <property type="project" value="InterPro"/>
</dbReference>
<keyword evidence="1" id="KW-0808">Transferase</keyword>
<dbReference type="InterPro" id="IPR036371">
    <property type="entry name" value="TPK_B1-bd_sf"/>
</dbReference>
<keyword evidence="4" id="KW-0067">ATP-binding</keyword>
<protein>
    <recommendedName>
        <fullName evidence="5">Thiamine diphosphokinase</fullName>
        <ecNumber evidence="5">2.7.6.2</ecNumber>
    </recommendedName>
</protein>
<reference evidence="7 8" key="1">
    <citation type="submission" date="2017-03" db="EMBL/GenBank/DDBJ databases">
        <authorList>
            <person name="Afonso C.L."/>
            <person name="Miller P.J."/>
            <person name="Scott M.A."/>
            <person name="Spackman E."/>
            <person name="Goraichik I."/>
            <person name="Dimitrov K.M."/>
            <person name="Suarez D.L."/>
            <person name="Swayne D.E."/>
        </authorList>
    </citation>
    <scope>NUCLEOTIDE SEQUENCE [LARGE SCALE GENOMIC DNA]</scope>
    <source>
        <strain evidence="7 8">CECT 8110</strain>
    </source>
</reference>
<evidence type="ECO:0000256" key="5">
    <source>
        <dbReference type="NCBIfam" id="TIGR01378"/>
    </source>
</evidence>
<dbReference type="GO" id="GO:0005524">
    <property type="term" value="F:ATP binding"/>
    <property type="evidence" value="ECO:0007669"/>
    <property type="project" value="UniProtKB-KW"/>
</dbReference>
<dbReference type="InterPro" id="IPR036759">
    <property type="entry name" value="TPK_catalytic_sf"/>
</dbReference>
<keyword evidence="2" id="KW-0547">Nucleotide-binding</keyword>
<gene>
    <name evidence="7" type="ORF">ROH8110_01959</name>
</gene>
<dbReference type="AlphaFoldDB" id="A0A1X6Z1J6"/>
<evidence type="ECO:0000313" key="8">
    <source>
        <dbReference type="Proteomes" id="UP000193207"/>
    </source>
</evidence>
<evidence type="ECO:0000313" key="7">
    <source>
        <dbReference type="EMBL" id="SLN37699.1"/>
    </source>
</evidence>
<evidence type="ECO:0000256" key="1">
    <source>
        <dbReference type="ARBA" id="ARBA00022679"/>
    </source>
</evidence>
<keyword evidence="3 7" id="KW-0418">Kinase</keyword>
<evidence type="ECO:0000256" key="4">
    <source>
        <dbReference type="ARBA" id="ARBA00022840"/>
    </source>
</evidence>
<keyword evidence="8" id="KW-1185">Reference proteome</keyword>
<feature type="domain" description="Thiamin pyrophosphokinase catalytic" evidence="6">
    <location>
        <begin position="32"/>
        <end position="120"/>
    </location>
</feature>
<evidence type="ECO:0000256" key="2">
    <source>
        <dbReference type="ARBA" id="ARBA00022741"/>
    </source>
</evidence>
<dbReference type="InterPro" id="IPR053149">
    <property type="entry name" value="TPK"/>
</dbReference>
<evidence type="ECO:0000259" key="6">
    <source>
        <dbReference type="Pfam" id="PF04263"/>
    </source>
</evidence>
<dbReference type="OrthoDB" id="7057856at2"/>
<organism evidence="7 8">
    <name type="scientific">Roseovarius halotolerans</name>
    <dbReference type="NCBI Taxonomy" id="505353"/>
    <lineage>
        <taxon>Bacteria</taxon>
        <taxon>Pseudomonadati</taxon>
        <taxon>Pseudomonadota</taxon>
        <taxon>Alphaproteobacteria</taxon>
        <taxon>Rhodobacterales</taxon>
        <taxon>Roseobacteraceae</taxon>
        <taxon>Roseovarius</taxon>
    </lineage>
</organism>
<dbReference type="Proteomes" id="UP000193207">
    <property type="component" value="Unassembled WGS sequence"/>
</dbReference>
<dbReference type="GO" id="GO:0006772">
    <property type="term" value="P:thiamine metabolic process"/>
    <property type="evidence" value="ECO:0007669"/>
    <property type="project" value="UniProtKB-UniRule"/>
</dbReference>
<sequence length="223" mass="23215">MIVEAAEPITLIGGAEIDKFLLKRARALGPRVVAADGGADAALANGVIPEAVIGDFDSLSAEGRARFPDEALHPIADQDSTDFDKCLGNIAAPLVVGIGFSGARLDHQLAAYNTLVRHPHRRCILLGREELVFLAPPELSIGLPEGCEVSLFPLGAVEGLSEGLEYSIAGLNFAPDGRIGTSNHATGPVQLSLTAPKMLVILPEAMLEVAAGALLDARASWPA</sequence>
<dbReference type="GO" id="GO:0030975">
    <property type="term" value="F:thiamine binding"/>
    <property type="evidence" value="ECO:0007669"/>
    <property type="project" value="InterPro"/>
</dbReference>
<dbReference type="Gene3D" id="3.40.50.10240">
    <property type="entry name" value="Thiamin pyrophosphokinase, catalytic domain"/>
    <property type="match status" value="1"/>
</dbReference>
<accession>A0A1X6Z1J6</accession>
<proteinExistence type="predicted"/>
<dbReference type="GO" id="GO:0004788">
    <property type="term" value="F:thiamine diphosphokinase activity"/>
    <property type="evidence" value="ECO:0007669"/>
    <property type="project" value="UniProtKB-UniRule"/>
</dbReference>
<dbReference type="SUPFAM" id="SSF63862">
    <property type="entry name" value="Thiamin pyrophosphokinase, substrate-binding domain"/>
    <property type="match status" value="1"/>
</dbReference>
<dbReference type="EMBL" id="FWFU01000002">
    <property type="protein sequence ID" value="SLN37699.1"/>
    <property type="molecule type" value="Genomic_DNA"/>
</dbReference>
<dbReference type="InterPro" id="IPR006282">
    <property type="entry name" value="Thi_PPkinase"/>
</dbReference>
<name>A0A1X6Z1J6_9RHOB</name>
<evidence type="ECO:0000256" key="3">
    <source>
        <dbReference type="ARBA" id="ARBA00022777"/>
    </source>
</evidence>
<dbReference type="RefSeq" id="WP_085817543.1">
    <property type="nucleotide sequence ID" value="NZ_FWFU01000002.1"/>
</dbReference>
<dbReference type="SUPFAM" id="SSF63999">
    <property type="entry name" value="Thiamin pyrophosphokinase, catalytic domain"/>
    <property type="match status" value="1"/>
</dbReference>
<dbReference type="CDD" id="cd07995">
    <property type="entry name" value="TPK"/>
    <property type="match status" value="1"/>
</dbReference>
<dbReference type="PANTHER" id="PTHR41299:SF1">
    <property type="entry name" value="THIAMINE PYROPHOSPHOKINASE"/>
    <property type="match status" value="1"/>
</dbReference>
<dbReference type="EC" id="2.7.6.2" evidence="5"/>
<dbReference type="PANTHER" id="PTHR41299">
    <property type="entry name" value="THIAMINE PYROPHOSPHOKINASE"/>
    <property type="match status" value="1"/>
</dbReference>
<dbReference type="NCBIfam" id="TIGR01378">
    <property type="entry name" value="thi_PPkinase"/>
    <property type="match status" value="1"/>
</dbReference>